<sequence length="280" mass="31837">MVSVRKRIRSVRGTRPIATAFWCTTIVALVFVHLLICTSFTSASHPARLEERNDKFLILNKYAPARITETPAVQDPENAAAAASSPTIESKRDTEQEQASILGLLEAYNGPPQAPEDETSNVKKGAAAQQPVLFTHRKWTKFSHDAVQYHHRQQQLDLAHPATNNYQKNKLLEETTTTTTTTTTNVVMKLLSKIWKDMIQMTLRVRGVDHKRSLYPPAATATTTTATTRHQIRRRRMMRPTDLRRKLPESSNKNNKFPHTSNNDFDSDYRDPENHPPRSN</sequence>
<protein>
    <recommendedName>
        <fullName evidence="5">Membrane-associated protein</fullName>
    </recommendedName>
</protein>
<name>A0ABP0V668_9BRYO</name>
<feature type="transmembrane region" description="Helical" evidence="2">
    <location>
        <begin position="20"/>
        <end position="43"/>
    </location>
</feature>
<evidence type="ECO:0008006" key="5">
    <source>
        <dbReference type="Google" id="ProtNLM"/>
    </source>
</evidence>
<evidence type="ECO:0000313" key="3">
    <source>
        <dbReference type="EMBL" id="CAK9235639.1"/>
    </source>
</evidence>
<organism evidence="3 4">
    <name type="scientific">Sphagnum troendelagicum</name>
    <dbReference type="NCBI Taxonomy" id="128251"/>
    <lineage>
        <taxon>Eukaryota</taxon>
        <taxon>Viridiplantae</taxon>
        <taxon>Streptophyta</taxon>
        <taxon>Embryophyta</taxon>
        <taxon>Bryophyta</taxon>
        <taxon>Sphagnophytina</taxon>
        <taxon>Sphagnopsida</taxon>
        <taxon>Sphagnales</taxon>
        <taxon>Sphagnaceae</taxon>
        <taxon>Sphagnum</taxon>
    </lineage>
</organism>
<accession>A0ABP0V668</accession>
<proteinExistence type="predicted"/>
<dbReference type="EMBL" id="OZ019900">
    <property type="protein sequence ID" value="CAK9235639.1"/>
    <property type="molecule type" value="Genomic_DNA"/>
</dbReference>
<feature type="region of interest" description="Disordered" evidence="1">
    <location>
        <begin position="69"/>
        <end position="96"/>
    </location>
</feature>
<keyword evidence="2" id="KW-0812">Transmembrane</keyword>
<keyword evidence="2" id="KW-0472">Membrane</keyword>
<feature type="compositionally biased region" description="Basic and acidic residues" evidence="1">
    <location>
        <begin position="267"/>
        <end position="280"/>
    </location>
</feature>
<evidence type="ECO:0000256" key="2">
    <source>
        <dbReference type="SAM" id="Phobius"/>
    </source>
</evidence>
<evidence type="ECO:0000256" key="1">
    <source>
        <dbReference type="SAM" id="MobiDB-lite"/>
    </source>
</evidence>
<gene>
    <name evidence="3" type="ORF">CSSPTR1EN2_LOCUS22817</name>
</gene>
<reference evidence="3" key="1">
    <citation type="submission" date="2024-02" db="EMBL/GenBank/DDBJ databases">
        <authorList>
            <consortium name="ELIXIR-Norway"/>
            <consortium name="Elixir Norway"/>
        </authorList>
    </citation>
    <scope>NUCLEOTIDE SEQUENCE</scope>
</reference>
<feature type="region of interest" description="Disordered" evidence="1">
    <location>
        <begin position="221"/>
        <end position="280"/>
    </location>
</feature>
<keyword evidence="2" id="KW-1133">Transmembrane helix</keyword>
<keyword evidence="4" id="KW-1185">Reference proteome</keyword>
<feature type="compositionally biased region" description="Polar residues" evidence="1">
    <location>
        <begin position="249"/>
        <end position="264"/>
    </location>
</feature>
<dbReference type="Proteomes" id="UP001497512">
    <property type="component" value="Chromosome 8"/>
</dbReference>
<evidence type="ECO:0000313" key="4">
    <source>
        <dbReference type="Proteomes" id="UP001497512"/>
    </source>
</evidence>
<feature type="compositionally biased region" description="Basic and acidic residues" evidence="1">
    <location>
        <begin position="239"/>
        <end position="248"/>
    </location>
</feature>